<feature type="binding site" evidence="9">
    <location>
        <begin position="216"/>
        <end position="223"/>
    </location>
    <ligand>
        <name>ATP</name>
        <dbReference type="ChEBI" id="CHEBI:30616"/>
    </ligand>
</feature>
<keyword evidence="4 9" id="KW-0067">ATP-binding</keyword>
<evidence type="ECO:0000256" key="5">
    <source>
        <dbReference type="ARBA" id="ARBA00023235"/>
    </source>
</evidence>
<comment type="caution">
    <text evidence="11">The sequence shown here is derived from an EMBL/GenBank/DDBJ whole genome shotgun (WGS) entry which is preliminary data.</text>
</comment>
<keyword evidence="3 9" id="KW-0347">Helicase</keyword>
<sequence>MQLTTHPVIKWWNQLWKKKQVVDLSSTSLKVNQSQSAIEIPLDTLVNLSIEKGMFFYRLIVESEGNDVVILKGYRKSELMNFTQKTTDSLLLLVASSDRWQSYQQSLETLNAKGCYLSSYEWQPIAVVYQLVCKLQKLGISVDQLASPLHKKVFDQAKLLSAESISELGRGMHNQQVAPLLVNKYKVFFDEIEKNPLTDKQRMACVTNDDHNLVIAGAGTGKTATLVSKAGYLVESGIAKPENILVLAFGNKAAAEMNDRIKDRIPFISQSLKASTFHALGNEVIAKHYGFKRSVTPFTEQPSLFSQFIDDALNERAENDSQFKFNLVHYFSSLSTPGKSALDFKSIEEYNEFLSSCRLITLNNEWVKSVGELRIANYLALNGIKYEYEANYKFNTRSVERRQYQPDFYLPDADLYIEYFGLDEYNNTAPYIDNDEYLASLEWKRELHASKETNMLELYTYQLKRGQLQSSLKAALTDYEVISTPVEIDALFKQLKEKNESQWQGFIDLLQRFLGLYKEGQYDTTMVRNKLSGSGYDIERTEAFLSIFESILSVYQEHLVNTDCIDFSDMIAEATDIIEKGFFYHNYTHILVDEFQDISGGRAKLLKTLLASKTNIRLFAVGDDWQSIYRFNGADLALFTEFAQTFTPATAVQLDKTFRFNDKIHAVSSQFVMANPAQIKKQIVTHIHTNAPAVRLVDIKKDMRNLKSIINVKERKNQAYMVSLRRALATLNRSADKKGKVASVLIIGRFRQENTPQLKGIDISQLPYSYLNISFVTAHASKGLEADYVVLFGIDTGSFPSTRENDELIDIVLPNKEHFIHGEERRLFYVALTRAKHFVYVLFDGDKSSPFLSEMAKFGLQYVDNKLAPQLAKWSCRQCKTGELRPFTTKYNKTLYKCSFAPACGTLVNSCKHCNSPLEVNVKGFRRCRGCGEIEIGCLRCGIGTMVARCENDSNRETFYGCNRFRRGVDDSCRENITAAAYQQRLKDAYDSELNPNG</sequence>
<organism evidence="11 12">
    <name type="scientific">Photobacterium iliopiscarium</name>
    <dbReference type="NCBI Taxonomy" id="56192"/>
    <lineage>
        <taxon>Bacteria</taxon>
        <taxon>Pseudomonadati</taxon>
        <taxon>Pseudomonadota</taxon>
        <taxon>Gammaproteobacteria</taxon>
        <taxon>Vibrionales</taxon>
        <taxon>Vibrionaceae</taxon>
        <taxon>Photobacterium</taxon>
    </lineage>
</organism>
<dbReference type="PANTHER" id="PTHR11070">
    <property type="entry name" value="UVRD / RECB / PCRA DNA HELICASE FAMILY MEMBER"/>
    <property type="match status" value="1"/>
</dbReference>
<keyword evidence="12" id="KW-1185">Reference proteome</keyword>
<comment type="catalytic activity">
    <reaction evidence="8">
        <text>ATP + H2O = ADP + phosphate + H(+)</text>
        <dbReference type="Rhea" id="RHEA:13065"/>
        <dbReference type="ChEBI" id="CHEBI:15377"/>
        <dbReference type="ChEBI" id="CHEBI:15378"/>
        <dbReference type="ChEBI" id="CHEBI:30616"/>
        <dbReference type="ChEBI" id="CHEBI:43474"/>
        <dbReference type="ChEBI" id="CHEBI:456216"/>
        <dbReference type="EC" id="5.6.2.4"/>
    </reaction>
</comment>
<dbReference type="InterPro" id="IPR022161">
    <property type="entry name" value="Helicase_IV_N"/>
</dbReference>
<dbReference type="InterPro" id="IPR027417">
    <property type="entry name" value="P-loop_NTPase"/>
</dbReference>
<dbReference type="Proteomes" id="UP000241190">
    <property type="component" value="Unassembled WGS sequence"/>
</dbReference>
<dbReference type="PANTHER" id="PTHR11070:SF63">
    <property type="entry name" value="DNA HELICASE IV"/>
    <property type="match status" value="1"/>
</dbReference>
<keyword evidence="1 9" id="KW-0547">Nucleotide-binding</keyword>
<proteinExistence type="predicted"/>
<evidence type="ECO:0000313" key="11">
    <source>
        <dbReference type="EMBL" id="PSW94323.1"/>
    </source>
</evidence>
<accession>A0ABX5GQD5</accession>
<name>A0ABX5GQD5_9GAMM</name>
<dbReference type="InterPro" id="IPR000212">
    <property type="entry name" value="DNA_helicase_UvrD/REP"/>
</dbReference>
<dbReference type="Gene3D" id="3.40.91.30">
    <property type="match status" value="1"/>
</dbReference>
<dbReference type="Pfam" id="PF12462">
    <property type="entry name" value="Helicase_IV_N"/>
    <property type="match status" value="1"/>
</dbReference>
<dbReference type="Gene3D" id="3.40.50.300">
    <property type="entry name" value="P-loop containing nucleotide triphosphate hydrolases"/>
    <property type="match status" value="3"/>
</dbReference>
<dbReference type="Pfam" id="PF00580">
    <property type="entry name" value="UvrD-helicase"/>
    <property type="match status" value="1"/>
</dbReference>
<dbReference type="PROSITE" id="PS51198">
    <property type="entry name" value="UVRD_HELICASE_ATP_BIND"/>
    <property type="match status" value="1"/>
</dbReference>
<evidence type="ECO:0000256" key="4">
    <source>
        <dbReference type="ARBA" id="ARBA00022840"/>
    </source>
</evidence>
<dbReference type="EC" id="5.6.2.4" evidence="7"/>
<dbReference type="EMBL" id="PYOP01000022">
    <property type="protein sequence ID" value="PSW94323.1"/>
    <property type="molecule type" value="Genomic_DNA"/>
</dbReference>
<evidence type="ECO:0000256" key="8">
    <source>
        <dbReference type="ARBA" id="ARBA00048988"/>
    </source>
</evidence>
<comment type="catalytic activity">
    <reaction evidence="6">
        <text>Couples ATP hydrolysis with the unwinding of duplex DNA by translocating in the 3'-5' direction.</text>
        <dbReference type="EC" id="5.6.2.4"/>
    </reaction>
</comment>
<keyword evidence="2 9" id="KW-0378">Hydrolase</keyword>
<evidence type="ECO:0000256" key="6">
    <source>
        <dbReference type="ARBA" id="ARBA00034617"/>
    </source>
</evidence>
<dbReference type="RefSeq" id="WP_045037680.1">
    <property type="nucleotide sequence ID" value="NZ_JZSR01000026.1"/>
</dbReference>
<dbReference type="InterPro" id="IPR014016">
    <property type="entry name" value="UvrD-like_ATP-bd"/>
</dbReference>
<evidence type="ECO:0000256" key="2">
    <source>
        <dbReference type="ARBA" id="ARBA00022801"/>
    </source>
</evidence>
<evidence type="ECO:0000313" key="12">
    <source>
        <dbReference type="Proteomes" id="UP000241190"/>
    </source>
</evidence>
<evidence type="ECO:0000256" key="7">
    <source>
        <dbReference type="ARBA" id="ARBA00034808"/>
    </source>
</evidence>
<evidence type="ECO:0000256" key="3">
    <source>
        <dbReference type="ARBA" id="ARBA00022806"/>
    </source>
</evidence>
<dbReference type="InterPro" id="IPR014017">
    <property type="entry name" value="DNA_helicase_UvrD-like_C"/>
</dbReference>
<dbReference type="GO" id="GO:0004386">
    <property type="term" value="F:helicase activity"/>
    <property type="evidence" value="ECO:0007669"/>
    <property type="project" value="UniProtKB-KW"/>
</dbReference>
<evidence type="ECO:0000256" key="1">
    <source>
        <dbReference type="ARBA" id="ARBA00022741"/>
    </source>
</evidence>
<gene>
    <name evidence="11" type="ORF">C9J52_13540</name>
</gene>
<evidence type="ECO:0000259" key="10">
    <source>
        <dbReference type="PROSITE" id="PS51198"/>
    </source>
</evidence>
<keyword evidence="5" id="KW-0413">Isomerase</keyword>
<reference evidence="11 12" key="1">
    <citation type="submission" date="2018-03" db="EMBL/GenBank/DDBJ databases">
        <title>Whole genome sequencing of Histamine producing bacteria.</title>
        <authorList>
            <person name="Butler K."/>
        </authorList>
    </citation>
    <scope>NUCLEOTIDE SEQUENCE [LARGE SCALE GENOMIC DNA]</scope>
    <source>
        <strain evidence="11 12">ATCC 51761</strain>
    </source>
</reference>
<protein>
    <recommendedName>
        <fullName evidence="7">DNA 3'-5' helicase</fullName>
        <ecNumber evidence="7">5.6.2.4</ecNumber>
    </recommendedName>
</protein>
<evidence type="ECO:0000256" key="9">
    <source>
        <dbReference type="PROSITE-ProRule" id="PRU00560"/>
    </source>
</evidence>
<dbReference type="SUPFAM" id="SSF52540">
    <property type="entry name" value="P-loop containing nucleoside triphosphate hydrolases"/>
    <property type="match status" value="1"/>
</dbReference>
<dbReference type="Pfam" id="PF13361">
    <property type="entry name" value="UvrD_C"/>
    <property type="match status" value="1"/>
</dbReference>
<feature type="domain" description="UvrD-like helicase ATP-binding" evidence="10">
    <location>
        <begin position="195"/>
        <end position="661"/>
    </location>
</feature>